<dbReference type="RefSeq" id="XP_011073760.1">
    <property type="nucleotide sequence ID" value="XM_011075458.2"/>
</dbReference>
<dbReference type="PANTHER" id="PTHR45931:SF25">
    <property type="entry name" value="E3 UBIQUITIN-PROTEIN LIGASE RLIM-LIKE ISOFORM X1"/>
    <property type="match status" value="1"/>
</dbReference>
<keyword evidence="1" id="KW-0479">Metal-binding</keyword>
<feature type="compositionally biased region" description="Basic and acidic residues" evidence="5">
    <location>
        <begin position="293"/>
        <end position="307"/>
    </location>
</feature>
<proteinExistence type="predicted"/>
<name>A0A6I9SUE7_SESIN</name>
<evidence type="ECO:0000313" key="7">
    <source>
        <dbReference type="Proteomes" id="UP000504604"/>
    </source>
</evidence>
<dbReference type="GO" id="GO:0008270">
    <property type="term" value="F:zinc ion binding"/>
    <property type="evidence" value="ECO:0007669"/>
    <property type="project" value="UniProtKB-KW"/>
</dbReference>
<dbReference type="AlphaFoldDB" id="A0A6I9SUE7"/>
<dbReference type="InterPro" id="IPR001841">
    <property type="entry name" value="Znf_RING"/>
</dbReference>
<evidence type="ECO:0000256" key="5">
    <source>
        <dbReference type="SAM" id="MobiDB-lite"/>
    </source>
</evidence>
<evidence type="ECO:0000256" key="2">
    <source>
        <dbReference type="ARBA" id="ARBA00022771"/>
    </source>
</evidence>
<keyword evidence="2 4" id="KW-0863">Zinc-finger</keyword>
<feature type="compositionally biased region" description="Polar residues" evidence="5">
    <location>
        <begin position="461"/>
        <end position="474"/>
    </location>
</feature>
<evidence type="ECO:0000256" key="4">
    <source>
        <dbReference type="PROSITE-ProRule" id="PRU00175"/>
    </source>
</evidence>
<keyword evidence="7" id="KW-1185">Reference proteome</keyword>
<protein>
    <submittedName>
        <fullName evidence="8 9">E3 ubiquitin-protein ligase RNF12</fullName>
    </submittedName>
</protein>
<dbReference type="PANTHER" id="PTHR45931">
    <property type="entry name" value="SI:CH211-59O9.10"/>
    <property type="match status" value="1"/>
</dbReference>
<dbReference type="SMART" id="SM00184">
    <property type="entry name" value="RING"/>
    <property type="match status" value="1"/>
</dbReference>
<dbReference type="SUPFAM" id="SSF57850">
    <property type="entry name" value="RING/U-box"/>
    <property type="match status" value="1"/>
</dbReference>
<sequence>MDQMDIDHTVDVPDTPDRLAARGINERNSFTEENHCSSVPCHSRQQKIFDEGSKDQPMVIDSGSRRHCRRPPKCMSSSSNSQHPINSTAFSLGSSSSSRNALLFRKGATEKNPSYQSHDSAQHLRTAIPSCISKSSSSQDDSFTDLPEKNLRRPVTIKVSPSRIPGNSHAEFRKLSGLVNGTSSSHGQRDFMTASHGASEGTDSVSRVGSNIASGEGVESAGNIQNKHNGFLSFDPIASPRINKQKRLVRNGCISPNNIAKAKQLAGKDANGSTTDANNDHGSVAPTSPHTSVDIRELVTEDNDYHTGKGKGVISIPCSSQGPDIGNKNLHRRSSMSFKEHSMETSDHIRGSGRSIEEGGEWRSTRNRTREMSRSSPDGEQYLIRETDAPRSSSHGNRLERREKGSNAATGDDYPKDQTLVSSKHGSTQALRESISDPRARAGRLNGPHSAASTLIKRQKQGSTSSNCGECSTSFSDDPEVMFLSSSAKAPSLRSTSSGVSNLQPIIEVDEFSPQPRCNDHDEDARARQVEADEMLARELQEQLYNEVPVFGVEEVDEHIALALQHRNDSDHGFSRARHPVLSARDSLMSNLRRQSQSRSSSNIPRRGSLARASTLGRMTRLRSRFPGQPRTILPSRGRTSLFPPDMDVDMRMHILGALEEFNDMGVSTGILEAQRDFNENDYEMLLALDENNDQHGGAPIHLINGLPQSTVQSDNFEEACAICLDTPTIGDIIRHLPCLHKFHKDCIDPWLRRRTSCPVCKSSIT</sequence>
<dbReference type="InterPro" id="IPR051834">
    <property type="entry name" value="RING_finger_E3_ligase"/>
</dbReference>
<dbReference type="Pfam" id="PF13639">
    <property type="entry name" value="zf-RING_2"/>
    <property type="match status" value="1"/>
</dbReference>
<feature type="region of interest" description="Disordered" evidence="5">
    <location>
        <begin position="590"/>
        <end position="641"/>
    </location>
</feature>
<dbReference type="Proteomes" id="UP000504604">
    <property type="component" value="Linkage group LG3"/>
</dbReference>
<dbReference type="FunFam" id="3.30.40.10:FF:000594">
    <property type="entry name" value="RING/U-box superfamily protein"/>
    <property type="match status" value="1"/>
</dbReference>
<feature type="compositionally biased region" description="Low complexity" evidence="5">
    <location>
        <begin position="76"/>
        <end position="95"/>
    </location>
</feature>
<dbReference type="RefSeq" id="XP_011073761.1">
    <property type="nucleotide sequence ID" value="XM_011075459.2"/>
</dbReference>
<keyword evidence="3" id="KW-0862">Zinc</keyword>
<evidence type="ECO:0000259" key="6">
    <source>
        <dbReference type="PROSITE" id="PS50089"/>
    </source>
</evidence>
<feature type="compositionally biased region" description="Low complexity" evidence="5">
    <location>
        <begin position="590"/>
        <end position="603"/>
    </location>
</feature>
<gene>
    <name evidence="8 9" type="primary">LOC105158639</name>
</gene>
<feature type="region of interest" description="Disordered" evidence="5">
    <location>
        <begin position="49"/>
        <end position="95"/>
    </location>
</feature>
<evidence type="ECO:0000313" key="8">
    <source>
        <dbReference type="RefSeq" id="XP_011073760.1"/>
    </source>
</evidence>
<feature type="domain" description="RING-type" evidence="6">
    <location>
        <begin position="721"/>
        <end position="762"/>
    </location>
</feature>
<accession>A0A6I9SUE7</accession>
<feature type="region of interest" description="Disordered" evidence="5">
    <location>
        <begin position="265"/>
        <end position="474"/>
    </location>
</feature>
<reference evidence="8 9" key="1">
    <citation type="submission" date="2025-04" db="UniProtKB">
        <authorList>
            <consortium name="RefSeq"/>
        </authorList>
    </citation>
    <scope>IDENTIFICATION</scope>
</reference>
<feature type="compositionally biased region" description="Basic and acidic residues" evidence="5">
    <location>
        <begin position="338"/>
        <end position="373"/>
    </location>
</feature>
<evidence type="ECO:0000256" key="1">
    <source>
        <dbReference type="ARBA" id="ARBA00022723"/>
    </source>
</evidence>
<dbReference type="Gene3D" id="3.30.40.10">
    <property type="entry name" value="Zinc/RING finger domain, C3HC4 (zinc finger)"/>
    <property type="match status" value="1"/>
</dbReference>
<feature type="compositionally biased region" description="Polar residues" evidence="5">
    <location>
        <begin position="419"/>
        <end position="431"/>
    </location>
</feature>
<dbReference type="GO" id="GO:0005634">
    <property type="term" value="C:nucleus"/>
    <property type="evidence" value="ECO:0007669"/>
    <property type="project" value="TreeGrafter"/>
</dbReference>
<dbReference type="GO" id="GO:0061630">
    <property type="term" value="F:ubiquitin protein ligase activity"/>
    <property type="evidence" value="ECO:0007669"/>
    <property type="project" value="TreeGrafter"/>
</dbReference>
<dbReference type="PROSITE" id="PS50089">
    <property type="entry name" value="ZF_RING_2"/>
    <property type="match status" value="1"/>
</dbReference>
<organism evidence="7 9">
    <name type="scientific">Sesamum indicum</name>
    <name type="common">Oriental sesame</name>
    <name type="synonym">Sesamum orientale</name>
    <dbReference type="NCBI Taxonomy" id="4182"/>
    <lineage>
        <taxon>Eukaryota</taxon>
        <taxon>Viridiplantae</taxon>
        <taxon>Streptophyta</taxon>
        <taxon>Embryophyta</taxon>
        <taxon>Tracheophyta</taxon>
        <taxon>Spermatophyta</taxon>
        <taxon>Magnoliopsida</taxon>
        <taxon>eudicotyledons</taxon>
        <taxon>Gunneridae</taxon>
        <taxon>Pentapetalae</taxon>
        <taxon>asterids</taxon>
        <taxon>lamiids</taxon>
        <taxon>Lamiales</taxon>
        <taxon>Pedaliaceae</taxon>
        <taxon>Sesamum</taxon>
    </lineage>
</organism>
<evidence type="ECO:0000313" key="9">
    <source>
        <dbReference type="RefSeq" id="XP_011073761.1"/>
    </source>
</evidence>
<feature type="compositionally biased region" description="Polar residues" evidence="5">
    <location>
        <begin position="271"/>
        <end position="291"/>
    </location>
</feature>
<dbReference type="GO" id="GO:0006511">
    <property type="term" value="P:ubiquitin-dependent protein catabolic process"/>
    <property type="evidence" value="ECO:0007669"/>
    <property type="project" value="TreeGrafter"/>
</dbReference>
<evidence type="ECO:0000256" key="3">
    <source>
        <dbReference type="ARBA" id="ARBA00022833"/>
    </source>
</evidence>
<dbReference type="KEGG" id="sind:105158639"/>
<dbReference type="InterPro" id="IPR013083">
    <property type="entry name" value="Znf_RING/FYVE/PHD"/>
</dbReference>
<dbReference type="CDD" id="cd16454">
    <property type="entry name" value="RING-H2_PA-TM-RING"/>
    <property type="match status" value="1"/>
</dbReference>
<dbReference type="OrthoDB" id="8062037at2759"/>
<dbReference type="GeneID" id="105158639"/>